<evidence type="ECO:0000313" key="4">
    <source>
        <dbReference type="EMBL" id="OGK37406.1"/>
    </source>
</evidence>
<accession>A0A1F7I203</accession>
<evidence type="ECO:0000313" key="5">
    <source>
        <dbReference type="Proteomes" id="UP000176803"/>
    </source>
</evidence>
<dbReference type="EMBL" id="MGAC01000042">
    <property type="protein sequence ID" value="OGK37406.1"/>
    <property type="molecule type" value="Genomic_DNA"/>
</dbReference>
<dbReference type="CDD" id="cd02205">
    <property type="entry name" value="CBS_pair_SF"/>
    <property type="match status" value="1"/>
</dbReference>
<reference evidence="4 5" key="1">
    <citation type="journal article" date="2016" name="Nat. Commun.">
        <title>Thousands of microbial genomes shed light on interconnected biogeochemical processes in an aquifer system.</title>
        <authorList>
            <person name="Anantharaman K."/>
            <person name="Brown C.T."/>
            <person name="Hug L.A."/>
            <person name="Sharon I."/>
            <person name="Castelle C.J."/>
            <person name="Probst A.J."/>
            <person name="Thomas B.C."/>
            <person name="Singh A."/>
            <person name="Wilkins M.J."/>
            <person name="Karaoz U."/>
            <person name="Brodie E.L."/>
            <person name="Williams K.H."/>
            <person name="Hubbard S.S."/>
            <person name="Banfield J.F."/>
        </authorList>
    </citation>
    <scope>NUCLEOTIDE SEQUENCE [LARGE SCALE GENOMIC DNA]</scope>
</reference>
<dbReference type="InterPro" id="IPR051257">
    <property type="entry name" value="Diverse_CBS-Domain"/>
</dbReference>
<dbReference type="PANTHER" id="PTHR43080:SF2">
    <property type="entry name" value="CBS DOMAIN-CONTAINING PROTEIN"/>
    <property type="match status" value="1"/>
</dbReference>
<keyword evidence="1 2" id="KW-0129">CBS domain</keyword>
<evidence type="ECO:0000259" key="3">
    <source>
        <dbReference type="PROSITE" id="PS51371"/>
    </source>
</evidence>
<protein>
    <recommendedName>
        <fullName evidence="3">CBS domain-containing protein</fullName>
    </recommendedName>
</protein>
<evidence type="ECO:0000256" key="1">
    <source>
        <dbReference type="ARBA" id="ARBA00023122"/>
    </source>
</evidence>
<dbReference type="Proteomes" id="UP000176803">
    <property type="component" value="Unassembled WGS sequence"/>
</dbReference>
<dbReference type="InterPro" id="IPR000644">
    <property type="entry name" value="CBS_dom"/>
</dbReference>
<feature type="domain" description="CBS" evidence="3">
    <location>
        <begin position="211"/>
        <end position="268"/>
    </location>
</feature>
<name>A0A1F7I203_9BACT</name>
<dbReference type="Gene3D" id="3.10.580.10">
    <property type="entry name" value="CBS-domain"/>
    <property type="match status" value="2"/>
</dbReference>
<dbReference type="PANTHER" id="PTHR43080">
    <property type="entry name" value="CBS DOMAIN-CONTAINING PROTEIN CBSX3, MITOCHONDRIAL"/>
    <property type="match status" value="1"/>
</dbReference>
<sequence length="365" mass="41374">MKLSEIIKTEDIIKISPSESLSTTLSRLMSSHDAAFIFDGDNFKGLVNPYHCIIKTSYPGNAKTQNCLSHPPKVHITDSISAVADKMSSTRLHYLPVFNQDDGFAGIISARRLLRVFENSAIFNIPISEVLKIKNRPIITIFEDDILSHALALFKLEKVSKLVVVNRNGRLKGLLSYYDLISYLVAPKVKEGRGDKVGVKTNLRNLKVRNFAKNFVMTLNLKNNLFDALKMILDRKIGSVVIMDDNKFPVGIITTRDFLNLIRKNESEKPIIISSKNLSTRSRTLVGNFFHYLRSWIKKTPEVARAKLFVKEEKGGSLFKVVLSLFPFKGHPKVYEQEGKNLPQMLQKVKNSKKRLPQKDARAMI</sequence>
<dbReference type="PROSITE" id="PS51371">
    <property type="entry name" value="CBS"/>
    <property type="match status" value="3"/>
</dbReference>
<evidence type="ECO:0000256" key="2">
    <source>
        <dbReference type="PROSITE-ProRule" id="PRU00703"/>
    </source>
</evidence>
<dbReference type="AlphaFoldDB" id="A0A1F7I203"/>
<feature type="domain" description="CBS" evidence="3">
    <location>
        <begin position="67"/>
        <end position="127"/>
    </location>
</feature>
<gene>
    <name evidence="4" type="ORF">A3F03_04150</name>
</gene>
<comment type="caution">
    <text evidence="4">The sequence shown here is derived from an EMBL/GenBank/DDBJ whole genome shotgun (WGS) entry which is preliminary data.</text>
</comment>
<feature type="domain" description="CBS" evidence="3">
    <location>
        <begin position="134"/>
        <end position="191"/>
    </location>
</feature>
<dbReference type="SMART" id="SM00116">
    <property type="entry name" value="CBS"/>
    <property type="match status" value="4"/>
</dbReference>
<dbReference type="Pfam" id="PF00571">
    <property type="entry name" value="CBS"/>
    <property type="match status" value="3"/>
</dbReference>
<dbReference type="InterPro" id="IPR046342">
    <property type="entry name" value="CBS_dom_sf"/>
</dbReference>
<proteinExistence type="predicted"/>
<organism evidence="4 5">
    <name type="scientific">Candidatus Roizmanbacteria bacterium RIFCSPHIGHO2_12_FULL_41_11</name>
    <dbReference type="NCBI Taxonomy" id="1802052"/>
    <lineage>
        <taxon>Bacteria</taxon>
        <taxon>Candidatus Roizmaniibacteriota</taxon>
    </lineage>
</organism>
<dbReference type="SUPFAM" id="SSF54631">
    <property type="entry name" value="CBS-domain pair"/>
    <property type="match status" value="2"/>
</dbReference>